<feature type="region of interest" description="Disordered" evidence="1">
    <location>
        <begin position="1"/>
        <end position="68"/>
    </location>
</feature>
<evidence type="ECO:0000256" key="1">
    <source>
        <dbReference type="SAM" id="MobiDB-lite"/>
    </source>
</evidence>
<comment type="caution">
    <text evidence="2">The sequence shown here is derived from an EMBL/GenBank/DDBJ whole genome shotgun (WGS) entry which is preliminary data.</text>
</comment>
<gene>
    <name evidence="2" type="ORF">QBC46DRAFT_342346</name>
</gene>
<organism evidence="2 3">
    <name type="scientific">Diplogelasinospora grovesii</name>
    <dbReference type="NCBI Taxonomy" id="303347"/>
    <lineage>
        <taxon>Eukaryota</taxon>
        <taxon>Fungi</taxon>
        <taxon>Dikarya</taxon>
        <taxon>Ascomycota</taxon>
        <taxon>Pezizomycotina</taxon>
        <taxon>Sordariomycetes</taxon>
        <taxon>Sordariomycetidae</taxon>
        <taxon>Sordariales</taxon>
        <taxon>Diplogelasinosporaceae</taxon>
        <taxon>Diplogelasinospora</taxon>
    </lineage>
</organism>
<reference evidence="3" key="1">
    <citation type="journal article" date="2023" name="Mol. Phylogenet. Evol.">
        <title>Genome-scale phylogeny and comparative genomics of the fungal order Sordariales.</title>
        <authorList>
            <person name="Hensen N."/>
            <person name="Bonometti L."/>
            <person name="Westerberg I."/>
            <person name="Brannstrom I.O."/>
            <person name="Guillou S."/>
            <person name="Cros-Aarteil S."/>
            <person name="Calhoun S."/>
            <person name="Haridas S."/>
            <person name="Kuo A."/>
            <person name="Mondo S."/>
            <person name="Pangilinan J."/>
            <person name="Riley R."/>
            <person name="LaButti K."/>
            <person name="Andreopoulos B."/>
            <person name="Lipzen A."/>
            <person name="Chen C."/>
            <person name="Yan M."/>
            <person name="Daum C."/>
            <person name="Ng V."/>
            <person name="Clum A."/>
            <person name="Steindorff A."/>
            <person name="Ohm R.A."/>
            <person name="Martin F."/>
            <person name="Silar P."/>
            <person name="Natvig D.O."/>
            <person name="Lalanne C."/>
            <person name="Gautier V."/>
            <person name="Ament-Velasquez S.L."/>
            <person name="Kruys A."/>
            <person name="Hutchinson M.I."/>
            <person name="Powell A.J."/>
            <person name="Barry K."/>
            <person name="Miller A.N."/>
            <person name="Grigoriev I.V."/>
            <person name="Debuchy R."/>
            <person name="Gladieux P."/>
            <person name="Hiltunen Thoren M."/>
            <person name="Johannesson H."/>
        </authorList>
    </citation>
    <scope>NUCLEOTIDE SEQUENCE [LARGE SCALE GENOMIC DNA]</scope>
    <source>
        <strain evidence="3">CBS 340.73</strain>
    </source>
</reference>
<evidence type="ECO:0000313" key="2">
    <source>
        <dbReference type="EMBL" id="KAK3939621.1"/>
    </source>
</evidence>
<accession>A0AAN6S4K9</accession>
<sequence>MAQPSNVPRRAWQRRNLGAKRAAAKRSDETDSSFASSSDSESDDSEEYESPRRPPIASRAVRPRMQHISVDVLSDESDFSCPSDSDCDSGFDSGYHSLEEDPDDKAEYYDELLERFQTEGPTLANHGDNTKQQDQEEKWNKFCKYRKLDPIEALRQCEVPLFKLYLVWRVENSRIKKESSVMTYWKVLSMVYSQKIASWMTEEVLYDWILTYVTPTYGLDTSKKEKAGIFVKDLAVLLNHHWIRDEEVFAHERLRLRYEHLEFQLFPPLSGDERPRIVLKVNLEHIKRSGGQSEPKQFAFREDDMLIYDPLIPIMALAFVDHAFQNEFVGPEDIYKLVVPANSDRLCIHWKDQWRKRPVFRDVEDSEHGLQVALDKARVANQSTHGRPSWAASTFRGS</sequence>
<keyword evidence="3" id="KW-1185">Reference proteome</keyword>
<dbReference type="AlphaFoldDB" id="A0AAN6S4K9"/>
<dbReference type="PANTHER" id="PTHR37535">
    <property type="entry name" value="FLUG DOMAIN PROTEIN"/>
    <property type="match status" value="1"/>
</dbReference>
<dbReference type="Pfam" id="PF11917">
    <property type="entry name" value="DUF3435"/>
    <property type="match status" value="1"/>
</dbReference>
<name>A0AAN6S4K9_9PEZI</name>
<protein>
    <submittedName>
        <fullName evidence="2">Uncharacterized protein</fullName>
    </submittedName>
</protein>
<dbReference type="EMBL" id="MU853808">
    <property type="protein sequence ID" value="KAK3939621.1"/>
    <property type="molecule type" value="Genomic_DNA"/>
</dbReference>
<dbReference type="Proteomes" id="UP001303473">
    <property type="component" value="Unassembled WGS sequence"/>
</dbReference>
<dbReference type="InterPro" id="IPR021842">
    <property type="entry name" value="DUF3435"/>
</dbReference>
<dbReference type="PANTHER" id="PTHR37535:SF3">
    <property type="entry name" value="FLUG DOMAIN-CONTAINING PROTEIN"/>
    <property type="match status" value="1"/>
</dbReference>
<evidence type="ECO:0000313" key="3">
    <source>
        <dbReference type="Proteomes" id="UP001303473"/>
    </source>
</evidence>
<proteinExistence type="predicted"/>